<dbReference type="InterPro" id="IPR001509">
    <property type="entry name" value="Epimerase_deHydtase"/>
</dbReference>
<dbReference type="PANTHER" id="PTHR11092">
    <property type="entry name" value="SUGAR NUCLEOTIDE EPIMERASE RELATED"/>
    <property type="match status" value="1"/>
</dbReference>
<feature type="domain" description="DUF1731" evidence="3">
    <location>
        <begin position="246"/>
        <end position="292"/>
    </location>
</feature>
<gene>
    <name evidence="4" type="ORF">DPM19_21910</name>
</gene>
<dbReference type="OrthoDB" id="9801773at2"/>
<feature type="domain" description="NAD-dependent epimerase/dehydratase" evidence="2">
    <location>
        <begin position="3"/>
        <end position="211"/>
    </location>
</feature>
<protein>
    <submittedName>
        <fullName evidence="4">TIGR01777 family protein</fullName>
    </submittedName>
</protein>
<dbReference type="Proteomes" id="UP000251891">
    <property type="component" value="Unassembled WGS sequence"/>
</dbReference>
<organism evidence="4 5">
    <name type="scientific">Actinomadura craniellae</name>
    <dbReference type="NCBI Taxonomy" id="2231787"/>
    <lineage>
        <taxon>Bacteria</taxon>
        <taxon>Bacillati</taxon>
        <taxon>Actinomycetota</taxon>
        <taxon>Actinomycetes</taxon>
        <taxon>Streptosporangiales</taxon>
        <taxon>Thermomonosporaceae</taxon>
        <taxon>Actinomadura</taxon>
    </lineage>
</organism>
<comment type="similarity">
    <text evidence="1">Belongs to the NAD(P)-dependent epimerase/dehydratase family. SDR39U1 subfamily.</text>
</comment>
<dbReference type="RefSeq" id="WP_111869843.1">
    <property type="nucleotide sequence ID" value="NZ_QLYX01000010.1"/>
</dbReference>
<dbReference type="Pfam" id="PF08338">
    <property type="entry name" value="DUF1731"/>
    <property type="match status" value="1"/>
</dbReference>
<dbReference type="Pfam" id="PF01370">
    <property type="entry name" value="Epimerase"/>
    <property type="match status" value="1"/>
</dbReference>
<evidence type="ECO:0000259" key="3">
    <source>
        <dbReference type="Pfam" id="PF08338"/>
    </source>
</evidence>
<dbReference type="InterPro" id="IPR013549">
    <property type="entry name" value="DUF1731"/>
</dbReference>
<comment type="caution">
    <text evidence="4">The sequence shown here is derived from an EMBL/GenBank/DDBJ whole genome shotgun (WGS) entry which is preliminary data.</text>
</comment>
<dbReference type="EMBL" id="QLYX01000010">
    <property type="protein sequence ID" value="RAY13149.1"/>
    <property type="molecule type" value="Genomic_DNA"/>
</dbReference>
<sequence length="297" mass="32149">MKIAITGSTGLIGSALVRSLRTDGHEIVRLVRRRPDGPDEARWDPYGDVDATALAGTDAVVHLAGAGIGDRRWSEKHKKQVRDSRVVGTRTLAEALAGLDDPPRTLVCGSAIGYYGDTGGREVGEDGPQGDGFLADLVREWEAATRPATAAGIRVVLPRIGVVLTPEGGMLKRLLPIFRLGLGGRIGDGRQWMSWISLPDQIAALRFLIDRELDGPVNLTAPEPVTNAEFTRALGRAVRRPAFFAVPGFALRTALGDFADEALLIDQRVLPRRLTEAGFAFRHPRLEEALRFLARPG</sequence>
<keyword evidence="5" id="KW-1185">Reference proteome</keyword>
<dbReference type="InterPro" id="IPR010099">
    <property type="entry name" value="SDR39U1"/>
</dbReference>
<reference evidence="4 5" key="1">
    <citation type="submission" date="2018-06" db="EMBL/GenBank/DDBJ databases">
        <title>Actinomadura craniellae sp. nov. isolated from marine sponge Craniella sp.</title>
        <authorList>
            <person name="Li L."/>
            <person name="Xu Q.H."/>
            <person name="Lin H.W."/>
            <person name="Lu Y.H."/>
        </authorList>
    </citation>
    <scope>NUCLEOTIDE SEQUENCE [LARGE SCALE GENOMIC DNA]</scope>
    <source>
        <strain evidence="4 5">LHW63021</strain>
    </source>
</reference>
<name>A0A365H279_9ACTN</name>
<dbReference type="Gene3D" id="3.40.50.720">
    <property type="entry name" value="NAD(P)-binding Rossmann-like Domain"/>
    <property type="match status" value="1"/>
</dbReference>
<proteinExistence type="inferred from homology"/>
<dbReference type="AlphaFoldDB" id="A0A365H279"/>
<evidence type="ECO:0000256" key="1">
    <source>
        <dbReference type="ARBA" id="ARBA00009353"/>
    </source>
</evidence>
<dbReference type="InterPro" id="IPR036291">
    <property type="entry name" value="NAD(P)-bd_dom_sf"/>
</dbReference>
<dbReference type="CDD" id="cd05242">
    <property type="entry name" value="SDR_a8"/>
    <property type="match status" value="1"/>
</dbReference>
<accession>A0A365H279</accession>
<evidence type="ECO:0000313" key="4">
    <source>
        <dbReference type="EMBL" id="RAY13149.1"/>
    </source>
</evidence>
<dbReference type="NCBIfam" id="TIGR01777">
    <property type="entry name" value="yfcH"/>
    <property type="match status" value="1"/>
</dbReference>
<dbReference type="PANTHER" id="PTHR11092:SF0">
    <property type="entry name" value="EPIMERASE FAMILY PROTEIN SDR39U1"/>
    <property type="match status" value="1"/>
</dbReference>
<evidence type="ECO:0000313" key="5">
    <source>
        <dbReference type="Proteomes" id="UP000251891"/>
    </source>
</evidence>
<evidence type="ECO:0000259" key="2">
    <source>
        <dbReference type="Pfam" id="PF01370"/>
    </source>
</evidence>
<dbReference type="SUPFAM" id="SSF51735">
    <property type="entry name" value="NAD(P)-binding Rossmann-fold domains"/>
    <property type="match status" value="1"/>
</dbReference>